<dbReference type="AlphaFoldDB" id="A0A9D4JX72"/>
<evidence type="ECO:0000313" key="2">
    <source>
        <dbReference type="EMBL" id="KAH3826324.1"/>
    </source>
</evidence>
<feature type="compositionally biased region" description="Polar residues" evidence="1">
    <location>
        <begin position="14"/>
        <end position="23"/>
    </location>
</feature>
<reference evidence="2" key="2">
    <citation type="submission" date="2020-11" db="EMBL/GenBank/DDBJ databases">
        <authorList>
            <person name="McCartney M.A."/>
            <person name="Auch B."/>
            <person name="Kono T."/>
            <person name="Mallez S."/>
            <person name="Becker A."/>
            <person name="Gohl D.M."/>
            <person name="Silverstein K.A.T."/>
            <person name="Koren S."/>
            <person name="Bechman K.B."/>
            <person name="Herman A."/>
            <person name="Abrahante J.E."/>
            <person name="Garbe J."/>
        </authorList>
    </citation>
    <scope>NUCLEOTIDE SEQUENCE</scope>
    <source>
        <strain evidence="2">Duluth1</strain>
        <tissue evidence="2">Whole animal</tissue>
    </source>
</reference>
<evidence type="ECO:0000256" key="1">
    <source>
        <dbReference type="SAM" id="MobiDB-lite"/>
    </source>
</evidence>
<gene>
    <name evidence="2" type="ORF">DPMN_128224</name>
</gene>
<accession>A0A9D4JX72</accession>
<reference evidence="2" key="1">
    <citation type="journal article" date="2019" name="bioRxiv">
        <title>The Genome of the Zebra Mussel, Dreissena polymorpha: A Resource for Invasive Species Research.</title>
        <authorList>
            <person name="McCartney M.A."/>
            <person name="Auch B."/>
            <person name="Kono T."/>
            <person name="Mallez S."/>
            <person name="Zhang Y."/>
            <person name="Obille A."/>
            <person name="Becker A."/>
            <person name="Abrahante J.E."/>
            <person name="Garbe J."/>
            <person name="Badalamenti J.P."/>
            <person name="Herman A."/>
            <person name="Mangelson H."/>
            <person name="Liachko I."/>
            <person name="Sullivan S."/>
            <person name="Sone E.D."/>
            <person name="Koren S."/>
            <person name="Silverstein K.A.T."/>
            <person name="Beckman K.B."/>
            <person name="Gohl D.M."/>
        </authorList>
    </citation>
    <scope>NUCLEOTIDE SEQUENCE</scope>
    <source>
        <strain evidence="2">Duluth1</strain>
        <tissue evidence="2">Whole animal</tissue>
    </source>
</reference>
<evidence type="ECO:0000313" key="3">
    <source>
        <dbReference type="Proteomes" id="UP000828390"/>
    </source>
</evidence>
<comment type="caution">
    <text evidence="2">The sequence shown here is derived from an EMBL/GenBank/DDBJ whole genome shotgun (WGS) entry which is preliminary data.</text>
</comment>
<sequence length="69" mass="7846">MQLLHRQHFFAPGHSSSDSQSHMHTAALMPQRGHAPGFSGKKQSTINEHTRQNISSRCIYKQVSGIWFK</sequence>
<keyword evidence="3" id="KW-1185">Reference proteome</keyword>
<feature type="region of interest" description="Disordered" evidence="1">
    <location>
        <begin position="1"/>
        <end position="50"/>
    </location>
</feature>
<feature type="compositionally biased region" description="Polar residues" evidence="1">
    <location>
        <begin position="41"/>
        <end position="50"/>
    </location>
</feature>
<proteinExistence type="predicted"/>
<dbReference type="Proteomes" id="UP000828390">
    <property type="component" value="Unassembled WGS sequence"/>
</dbReference>
<dbReference type="EMBL" id="JAIWYP010000005">
    <property type="protein sequence ID" value="KAH3826324.1"/>
    <property type="molecule type" value="Genomic_DNA"/>
</dbReference>
<name>A0A9D4JX72_DREPO</name>
<protein>
    <submittedName>
        <fullName evidence="2">Uncharacterized protein</fullName>
    </submittedName>
</protein>
<organism evidence="2 3">
    <name type="scientific">Dreissena polymorpha</name>
    <name type="common">Zebra mussel</name>
    <name type="synonym">Mytilus polymorpha</name>
    <dbReference type="NCBI Taxonomy" id="45954"/>
    <lineage>
        <taxon>Eukaryota</taxon>
        <taxon>Metazoa</taxon>
        <taxon>Spiralia</taxon>
        <taxon>Lophotrochozoa</taxon>
        <taxon>Mollusca</taxon>
        <taxon>Bivalvia</taxon>
        <taxon>Autobranchia</taxon>
        <taxon>Heteroconchia</taxon>
        <taxon>Euheterodonta</taxon>
        <taxon>Imparidentia</taxon>
        <taxon>Neoheterodontei</taxon>
        <taxon>Myida</taxon>
        <taxon>Dreissenoidea</taxon>
        <taxon>Dreissenidae</taxon>
        <taxon>Dreissena</taxon>
    </lineage>
</organism>